<sequence>MPHLSPMVWFISPLLFLLLLTPLIMSFLWWSQNPNFPLITSSSDLSKPNNWNWA</sequence>
<dbReference type="GeneID" id="69231674"/>
<name>A0A8A4VPU7_9ANNE</name>
<keyword evidence="1" id="KW-0472">Membrane</keyword>
<organism evidence="2">
    <name type="scientific">Melinna cristata</name>
    <dbReference type="NCBI Taxonomy" id="222004"/>
    <lineage>
        <taxon>Eukaryota</taxon>
        <taxon>Metazoa</taxon>
        <taxon>Spiralia</taxon>
        <taxon>Lophotrochozoa</taxon>
        <taxon>Annelida</taxon>
        <taxon>Polychaeta</taxon>
        <taxon>Sedentaria</taxon>
        <taxon>Canalipalpata</taxon>
        <taxon>Terebellida</taxon>
        <taxon>Terebelliformia</taxon>
        <taxon>Melinnidae</taxon>
        <taxon>Melinna</taxon>
    </lineage>
</organism>
<geneLocation type="mitochondrion" evidence="2"/>
<dbReference type="AlphaFoldDB" id="A0A8A4VPU7"/>
<feature type="transmembrane region" description="Helical" evidence="1">
    <location>
        <begin position="7"/>
        <end position="30"/>
    </location>
</feature>
<proteinExistence type="predicted"/>
<gene>
    <name evidence="2" type="primary">atp8</name>
</gene>
<reference evidence="2" key="1">
    <citation type="submission" date="2021-01" db="EMBL/GenBank/DDBJ databases">
        <authorList>
            <person name="Nam S.-E."/>
            <person name="Lee S."/>
            <person name="Rhee J.-S."/>
        </authorList>
    </citation>
    <scope>NUCLEOTIDE SEQUENCE</scope>
</reference>
<dbReference type="RefSeq" id="YP_010236194.1">
    <property type="nucleotide sequence ID" value="NC_059817.1"/>
</dbReference>
<keyword evidence="2" id="KW-0496">Mitochondrion</keyword>
<protein>
    <submittedName>
        <fullName evidence="2">ATP synthase F0 subunit 8</fullName>
    </submittedName>
</protein>
<keyword evidence="1" id="KW-0812">Transmembrane</keyword>
<evidence type="ECO:0000256" key="1">
    <source>
        <dbReference type="SAM" id="Phobius"/>
    </source>
</evidence>
<keyword evidence="1" id="KW-1133">Transmembrane helix</keyword>
<dbReference type="EMBL" id="MW542504">
    <property type="protein sequence ID" value="QTD82968.1"/>
    <property type="molecule type" value="Genomic_DNA"/>
</dbReference>
<evidence type="ECO:0000313" key="2">
    <source>
        <dbReference type="EMBL" id="QTD82968.1"/>
    </source>
</evidence>
<accession>A0A8A4VPU7</accession>